<evidence type="ECO:0000256" key="8">
    <source>
        <dbReference type="ARBA" id="ARBA00023163"/>
    </source>
</evidence>
<dbReference type="InterPro" id="IPR051552">
    <property type="entry name" value="HptR"/>
</dbReference>
<keyword evidence="7" id="KW-0238">DNA-binding</keyword>
<keyword evidence="14" id="KW-1185">Reference proteome</keyword>
<dbReference type="OrthoDB" id="9794370at2"/>
<dbReference type="PROSITE" id="PS50110">
    <property type="entry name" value="RESPONSE_REGULATORY"/>
    <property type="match status" value="1"/>
</dbReference>
<dbReference type="InterPro" id="IPR009057">
    <property type="entry name" value="Homeodomain-like_sf"/>
</dbReference>
<sequence>MLKALVVDDEKTTRDILVNFLPWSSLGIAEVREADDGLSALKIASDFKPDMVLSDIKMPKMNGIELAENLQRRLPECRFIFLSGYSDKEYLKSAIRLKAVNYVEKPVNIEEITDALREAASECIMAREKMLFSLPLIKQKLCMMLTEKAPAGKSTFVSTHITEFELPECSTYISSLIWLQSAKDGIEKNLEQIRDYIEQNINNVTHSTNERCLTALKDEEYIIIHFKTDSTFNKEFFISLMQKLQSDIKAFRPDIKTVLIGIGCEVQGRDNIYNSFQKAVIAQKRCFITGSINVYNTDNSLPYSFNESRLNDLLENIKSGKKDEAILFIKRLRNDIQLYPNTHSEYIKKIFTDIILLFLRFAEDRNISVLTNMRTSLLQYINNAPTLEEIINCLSTVIDLLFQGIEDSNDKNIISKVTSYILANYHDERLTIDKIAKHIYLTPNYLSFLFKKETGKTINQYITEVRIEKAKHFLKDSSVKLNKVAKNVGYHDAKYFTKVFEKVVGIKPKHFREKHRNENNAQ</sequence>
<organism evidence="13 14">
    <name type="scientific">Clostridium thermosuccinogenes</name>
    <dbReference type="NCBI Taxonomy" id="84032"/>
    <lineage>
        <taxon>Bacteria</taxon>
        <taxon>Bacillati</taxon>
        <taxon>Bacillota</taxon>
        <taxon>Clostridia</taxon>
        <taxon>Eubacteriales</taxon>
        <taxon>Clostridiaceae</taxon>
        <taxon>Clostridium</taxon>
    </lineage>
</organism>
<keyword evidence="8" id="KW-0804">Transcription</keyword>
<evidence type="ECO:0000256" key="1">
    <source>
        <dbReference type="ARBA" id="ARBA00004496"/>
    </source>
</evidence>
<evidence type="ECO:0000313" key="14">
    <source>
        <dbReference type="Proteomes" id="UP000236151"/>
    </source>
</evidence>
<dbReference type="AlphaFoldDB" id="A0A2K2FKY8"/>
<dbReference type="GO" id="GO:0005737">
    <property type="term" value="C:cytoplasm"/>
    <property type="evidence" value="ECO:0007669"/>
    <property type="project" value="UniProtKB-SubCell"/>
</dbReference>
<dbReference type="Gene3D" id="3.40.50.2300">
    <property type="match status" value="1"/>
</dbReference>
<name>A0A2K2FKY8_9CLOT</name>
<dbReference type="InterPro" id="IPR011006">
    <property type="entry name" value="CheY-like_superfamily"/>
</dbReference>
<dbReference type="GO" id="GO:0000160">
    <property type="term" value="P:phosphorelay signal transduction system"/>
    <property type="evidence" value="ECO:0007669"/>
    <property type="project" value="UniProtKB-KW"/>
</dbReference>
<dbReference type="PANTHER" id="PTHR42713:SF3">
    <property type="entry name" value="TRANSCRIPTIONAL REGULATORY PROTEIN HPTR"/>
    <property type="match status" value="1"/>
</dbReference>
<evidence type="ECO:0000256" key="5">
    <source>
        <dbReference type="ARBA" id="ARBA00023012"/>
    </source>
</evidence>
<evidence type="ECO:0000259" key="11">
    <source>
        <dbReference type="PROSITE" id="PS01124"/>
    </source>
</evidence>
<evidence type="ECO:0000256" key="2">
    <source>
        <dbReference type="ARBA" id="ARBA00018672"/>
    </source>
</evidence>
<dbReference type="RefSeq" id="WP_103080264.1">
    <property type="nucleotide sequence ID" value="NZ_CP021850.1"/>
</dbReference>
<dbReference type="GO" id="GO:0043565">
    <property type="term" value="F:sequence-specific DNA binding"/>
    <property type="evidence" value="ECO:0007669"/>
    <property type="project" value="InterPro"/>
</dbReference>
<dbReference type="SUPFAM" id="SSF52172">
    <property type="entry name" value="CheY-like"/>
    <property type="match status" value="1"/>
</dbReference>
<dbReference type="GO" id="GO:0003700">
    <property type="term" value="F:DNA-binding transcription factor activity"/>
    <property type="evidence" value="ECO:0007669"/>
    <property type="project" value="InterPro"/>
</dbReference>
<feature type="domain" description="HTH araC/xylS-type" evidence="11">
    <location>
        <begin position="415"/>
        <end position="514"/>
    </location>
</feature>
<dbReference type="Gene3D" id="1.10.10.60">
    <property type="entry name" value="Homeodomain-like"/>
    <property type="match status" value="2"/>
</dbReference>
<gene>
    <name evidence="13" type="ORF">CDQ84_03160</name>
</gene>
<evidence type="ECO:0000259" key="12">
    <source>
        <dbReference type="PROSITE" id="PS50110"/>
    </source>
</evidence>
<dbReference type="SMART" id="SM00342">
    <property type="entry name" value="HTH_ARAC"/>
    <property type="match status" value="1"/>
</dbReference>
<dbReference type="Proteomes" id="UP000236151">
    <property type="component" value="Unassembled WGS sequence"/>
</dbReference>
<evidence type="ECO:0000256" key="10">
    <source>
        <dbReference type="PROSITE-ProRule" id="PRU00169"/>
    </source>
</evidence>
<evidence type="ECO:0000256" key="6">
    <source>
        <dbReference type="ARBA" id="ARBA00023015"/>
    </source>
</evidence>
<dbReference type="InterPro" id="IPR001789">
    <property type="entry name" value="Sig_transdc_resp-reg_receiver"/>
</dbReference>
<dbReference type="Pfam" id="PF00072">
    <property type="entry name" value="Response_reg"/>
    <property type="match status" value="1"/>
</dbReference>
<evidence type="ECO:0000256" key="3">
    <source>
        <dbReference type="ARBA" id="ARBA00022490"/>
    </source>
</evidence>
<evidence type="ECO:0000256" key="4">
    <source>
        <dbReference type="ARBA" id="ARBA00022553"/>
    </source>
</evidence>
<dbReference type="Pfam" id="PF12833">
    <property type="entry name" value="HTH_18"/>
    <property type="match status" value="1"/>
</dbReference>
<reference evidence="13 14" key="1">
    <citation type="submission" date="2017-06" db="EMBL/GenBank/DDBJ databases">
        <title>Investigating the central metabolism of Clostridium thermosuccinogenes.</title>
        <authorList>
            <person name="Koendjbiharie J.G."/>
            <person name="van Kranenburg R."/>
        </authorList>
    </citation>
    <scope>NUCLEOTIDE SEQUENCE [LARGE SCALE GENOMIC DNA]</scope>
    <source>
        <strain evidence="13 14">DSM 5806</strain>
    </source>
</reference>
<keyword evidence="5" id="KW-0902">Two-component regulatory system</keyword>
<proteinExistence type="predicted"/>
<keyword evidence="3" id="KW-0963">Cytoplasm</keyword>
<comment type="subcellular location">
    <subcellularLocation>
        <location evidence="1">Cytoplasm</location>
    </subcellularLocation>
</comment>
<feature type="modified residue" description="4-aspartylphosphate" evidence="10">
    <location>
        <position position="55"/>
    </location>
</feature>
<dbReference type="SMART" id="SM00448">
    <property type="entry name" value="REC"/>
    <property type="match status" value="1"/>
</dbReference>
<evidence type="ECO:0000256" key="7">
    <source>
        <dbReference type="ARBA" id="ARBA00023125"/>
    </source>
</evidence>
<comment type="caution">
    <text evidence="13">The sequence shown here is derived from an EMBL/GenBank/DDBJ whole genome shotgun (WGS) entry which is preliminary data.</text>
</comment>
<dbReference type="EMBL" id="NIOJ01000004">
    <property type="protein sequence ID" value="PNU01135.1"/>
    <property type="molecule type" value="Genomic_DNA"/>
</dbReference>
<evidence type="ECO:0000256" key="9">
    <source>
        <dbReference type="ARBA" id="ARBA00024867"/>
    </source>
</evidence>
<accession>A0A2K2FKY8</accession>
<dbReference type="SUPFAM" id="SSF46689">
    <property type="entry name" value="Homeodomain-like"/>
    <property type="match status" value="2"/>
</dbReference>
<evidence type="ECO:0000313" key="13">
    <source>
        <dbReference type="EMBL" id="PNU01135.1"/>
    </source>
</evidence>
<protein>
    <recommendedName>
        <fullName evidence="2">Stage 0 sporulation protein A homolog</fullName>
    </recommendedName>
</protein>
<dbReference type="PANTHER" id="PTHR42713">
    <property type="entry name" value="HISTIDINE KINASE-RELATED"/>
    <property type="match status" value="1"/>
</dbReference>
<dbReference type="CDD" id="cd17536">
    <property type="entry name" value="REC_YesN-like"/>
    <property type="match status" value="1"/>
</dbReference>
<comment type="function">
    <text evidence="9">May play the central regulatory role in sporulation. It may be an element of the effector pathway responsible for the activation of sporulation genes in response to nutritional stress. Spo0A may act in concert with spo0H (a sigma factor) to control the expression of some genes that are critical to the sporulation process.</text>
</comment>
<feature type="domain" description="Response regulatory" evidence="12">
    <location>
        <begin position="3"/>
        <end position="120"/>
    </location>
</feature>
<dbReference type="KEGG" id="cthd:CDO33_06185"/>
<dbReference type="InterPro" id="IPR018060">
    <property type="entry name" value="HTH_AraC"/>
</dbReference>
<dbReference type="PROSITE" id="PS01124">
    <property type="entry name" value="HTH_ARAC_FAMILY_2"/>
    <property type="match status" value="1"/>
</dbReference>
<keyword evidence="6" id="KW-0805">Transcription regulation</keyword>
<keyword evidence="4 10" id="KW-0597">Phosphoprotein</keyword>